<keyword evidence="2" id="KW-0812">Transmembrane</keyword>
<feature type="compositionally biased region" description="Basic and acidic residues" evidence="1">
    <location>
        <begin position="150"/>
        <end position="160"/>
    </location>
</feature>
<accession>A0ABY7ATX9</accession>
<feature type="compositionally biased region" description="Basic and acidic residues" evidence="1">
    <location>
        <begin position="28"/>
        <end position="39"/>
    </location>
</feature>
<keyword evidence="2" id="KW-0472">Membrane</keyword>
<keyword evidence="4" id="KW-1185">Reference proteome</keyword>
<dbReference type="Proteomes" id="UP001163203">
    <property type="component" value="Chromosome"/>
</dbReference>
<evidence type="ECO:0000256" key="1">
    <source>
        <dbReference type="SAM" id="MobiDB-lite"/>
    </source>
</evidence>
<dbReference type="RefSeq" id="WP_268441268.1">
    <property type="nucleotide sequence ID" value="NZ_CP113836.1"/>
</dbReference>
<sequence length="396" mass="41039">MSAPPLPPAVRPAASRPVEGPRPPVGGDPDRPPFDDRRSPTGGYPVPPPPPFEDRRATPGGPRTPDPTSGRPAAVPDRPAAPPPGRGTTTGSFRAAEPPAAGRSTTTGSFRAAEPPVAGRSTTTGSFRAAEPPAAGRSTTTGSFRAAEPPVERSRTDLPDGRTSTGSHRPVRQADERSTTTGSHRVVDKPAEDSSATLTGTHRAVGKAAGRRRIAAWPIVLGGFIVLIVVGLLGWGWANSVLNSRAEAQANSCTDGDSSMRVLVTPSIQRAVTEAAAKWNDAKTVVHSHCVHIDVQAAPSDRVLDALTGKASLDSIGGLPAAWVPENSYWIAQLQTTKPGMIGSPAESIASASSADYPFLGLAGATVDEVQARAAQVFRDFLREPAQQSAFAKPAG</sequence>
<feature type="compositionally biased region" description="Pro residues" evidence="1">
    <location>
        <begin position="1"/>
        <end position="10"/>
    </location>
</feature>
<evidence type="ECO:0000313" key="3">
    <source>
        <dbReference type="EMBL" id="WAL63366.1"/>
    </source>
</evidence>
<keyword evidence="2" id="KW-1133">Transmembrane helix</keyword>
<gene>
    <name evidence="3" type="ORF">ORV05_20330</name>
</gene>
<dbReference type="EMBL" id="CP113836">
    <property type="protein sequence ID" value="WAL63366.1"/>
    <property type="molecule type" value="Genomic_DNA"/>
</dbReference>
<evidence type="ECO:0000256" key="2">
    <source>
        <dbReference type="SAM" id="Phobius"/>
    </source>
</evidence>
<organism evidence="3 4">
    <name type="scientific">Amycolatopsis cynarae</name>
    <dbReference type="NCBI Taxonomy" id="2995223"/>
    <lineage>
        <taxon>Bacteria</taxon>
        <taxon>Bacillati</taxon>
        <taxon>Actinomycetota</taxon>
        <taxon>Actinomycetes</taxon>
        <taxon>Pseudonocardiales</taxon>
        <taxon>Pseudonocardiaceae</taxon>
        <taxon>Amycolatopsis</taxon>
    </lineage>
</organism>
<reference evidence="3" key="1">
    <citation type="submission" date="2022-11" db="EMBL/GenBank/DDBJ databases">
        <authorList>
            <person name="Mo P."/>
        </authorList>
    </citation>
    <scope>NUCLEOTIDE SEQUENCE</scope>
    <source>
        <strain evidence="3">HUAS 11-8</strain>
    </source>
</reference>
<name>A0ABY7ATX9_9PSEU</name>
<feature type="region of interest" description="Disordered" evidence="1">
    <location>
        <begin position="1"/>
        <end position="207"/>
    </location>
</feature>
<feature type="transmembrane region" description="Helical" evidence="2">
    <location>
        <begin position="214"/>
        <end position="238"/>
    </location>
</feature>
<proteinExistence type="predicted"/>
<protein>
    <submittedName>
        <fullName evidence="3">Substrate-binding domain-containing protein</fullName>
    </submittedName>
</protein>
<evidence type="ECO:0000313" key="4">
    <source>
        <dbReference type="Proteomes" id="UP001163203"/>
    </source>
</evidence>